<sequence length="83" mass="10089">MSTSPLLPVVTVQYEKCFELVPYERWSINRYDFYFLIITTKQNKPQEIRDVAEELFNNKAKANNNLWNSRQRNRHQLLKKIEK</sequence>
<protein>
    <submittedName>
        <fullName evidence="1">19081_t:CDS:1</fullName>
    </submittedName>
</protein>
<dbReference type="EMBL" id="CAMKVN010008033">
    <property type="protein sequence ID" value="CAI2192110.1"/>
    <property type="molecule type" value="Genomic_DNA"/>
</dbReference>
<evidence type="ECO:0000313" key="1">
    <source>
        <dbReference type="EMBL" id="CAI2192110.1"/>
    </source>
</evidence>
<evidence type="ECO:0000313" key="2">
    <source>
        <dbReference type="Proteomes" id="UP001153678"/>
    </source>
</evidence>
<proteinExistence type="predicted"/>
<name>A0A9W4X3C4_9GLOM</name>
<comment type="caution">
    <text evidence="1">The sequence shown here is derived from an EMBL/GenBank/DDBJ whole genome shotgun (WGS) entry which is preliminary data.</text>
</comment>
<organism evidence="1 2">
    <name type="scientific">Funneliformis geosporum</name>
    <dbReference type="NCBI Taxonomy" id="1117311"/>
    <lineage>
        <taxon>Eukaryota</taxon>
        <taxon>Fungi</taxon>
        <taxon>Fungi incertae sedis</taxon>
        <taxon>Mucoromycota</taxon>
        <taxon>Glomeromycotina</taxon>
        <taxon>Glomeromycetes</taxon>
        <taxon>Glomerales</taxon>
        <taxon>Glomeraceae</taxon>
        <taxon>Funneliformis</taxon>
    </lineage>
</organism>
<dbReference type="AlphaFoldDB" id="A0A9W4X3C4"/>
<dbReference type="Proteomes" id="UP001153678">
    <property type="component" value="Unassembled WGS sequence"/>
</dbReference>
<gene>
    <name evidence="1" type="ORF">FWILDA_LOCUS15411</name>
</gene>
<accession>A0A9W4X3C4</accession>
<reference evidence="1" key="1">
    <citation type="submission" date="2022-08" db="EMBL/GenBank/DDBJ databases">
        <authorList>
            <person name="Kallberg Y."/>
            <person name="Tangrot J."/>
            <person name="Rosling A."/>
        </authorList>
    </citation>
    <scope>NUCLEOTIDE SEQUENCE</scope>
    <source>
        <strain evidence="1">Wild A</strain>
    </source>
</reference>
<keyword evidence="2" id="KW-1185">Reference proteome</keyword>